<sequence>MAAADVRDMLDLPAEGQPRPHKKQKVVEKRPEGITRELFALLGERAPPITINENRYKGRPKWTTKARVRPWQMTPFTNGARSDDLVLRHWQRQPESTTALAIEDAEAEKDQTKQEQVAPIPTEQEYSFAKYNVKARVANRYTADEYNRYLKSDEWTPEETDYLMGLVEEYGLRWVVIADRYDFEPQPVENTETPSTALVPSKRYRTMEQMKARYYFVAASMLALEHPPSDMSDTEFDLHEKMMKFDAERERHRKELAGLQINRTADEVREETILLEELKRITANEQEFVSERRELYSRLDVPISVGNATNYHNSQGLSHLLQTLLQADKSKKRRSLLGPEGIIPTPGGGQTPIPNAPGSARDSSRADTPNASATQPPTTKKAAAAAAANKEAAQQAIRTLTPAEEARYGVQHHDRLAPGVQFRSDRAQKLTQAKSHVQTQKLASALAELEIPLRLVMPTERVVKDFEKLIYSVNLLLDARKVAEKVEGEIRVLESAREDRERKVNEGREKDKPEVKSEQQDDDAPIPSAPVSSDASGAPQAKYAGVGQTISATPSNGPSAGFDLSVGGPEGVSHKRSASVLSNGTDKSSKRQRK</sequence>
<comment type="caution">
    <text evidence="11">The sequence shown here is derived from an EMBL/GenBank/DDBJ whole genome shotgun (WGS) entry which is preliminary data.</text>
</comment>
<reference evidence="11 12" key="1">
    <citation type="submission" date="2024-07" db="EMBL/GenBank/DDBJ databases">
        <title>Section-level genome sequencing and comparative genomics of Aspergillus sections Usti and Cavernicolus.</title>
        <authorList>
            <consortium name="Lawrence Berkeley National Laboratory"/>
            <person name="Nybo J.L."/>
            <person name="Vesth T.C."/>
            <person name="Theobald S."/>
            <person name="Frisvad J.C."/>
            <person name="Larsen T.O."/>
            <person name="Kjaerboelling I."/>
            <person name="Rothschild-Mancinelli K."/>
            <person name="Lyhne E.K."/>
            <person name="Kogle M.E."/>
            <person name="Barry K."/>
            <person name="Clum A."/>
            <person name="Na H."/>
            <person name="Ledsgaard L."/>
            <person name="Lin J."/>
            <person name="Lipzen A."/>
            <person name="Kuo A."/>
            <person name="Riley R."/>
            <person name="Mondo S."/>
            <person name="LaButti K."/>
            <person name="Haridas S."/>
            <person name="Pangalinan J."/>
            <person name="Salamov A.A."/>
            <person name="Simmons B.A."/>
            <person name="Magnuson J.K."/>
            <person name="Chen J."/>
            <person name="Drula E."/>
            <person name="Henrissat B."/>
            <person name="Wiebenga A."/>
            <person name="Lubbers R.J."/>
            <person name="Gomes A.C."/>
            <person name="Makela M.R."/>
            <person name="Stajich J."/>
            <person name="Grigoriev I.V."/>
            <person name="Mortensen U.H."/>
            <person name="De vries R.P."/>
            <person name="Baker S.E."/>
            <person name="Andersen M.R."/>
        </authorList>
    </citation>
    <scope>NUCLEOTIDE SEQUENCE [LARGE SCALE GENOMIC DNA]</scope>
    <source>
        <strain evidence="11 12">CBS 600.67</strain>
    </source>
</reference>
<dbReference type="PANTHER" id="PTHR12855">
    <property type="entry name" value="DNA METHYLTRANSFERASE 1-ASSOCIATED PROTEIN 1 FAMILY MEMBER"/>
    <property type="match status" value="1"/>
</dbReference>
<feature type="domain" description="Myb-like" evidence="10">
    <location>
        <begin position="147"/>
        <end position="218"/>
    </location>
</feature>
<feature type="compositionally biased region" description="Basic and acidic residues" evidence="9">
    <location>
        <begin position="1"/>
        <end position="10"/>
    </location>
</feature>
<keyword evidence="7" id="KW-0539">Nucleus</keyword>
<dbReference type="PROSITE" id="PS50090">
    <property type="entry name" value="MYB_LIKE"/>
    <property type="match status" value="1"/>
</dbReference>
<feature type="region of interest" description="Disordered" evidence="9">
    <location>
        <begin position="1"/>
        <end position="31"/>
    </location>
</feature>
<feature type="compositionally biased region" description="Polar residues" evidence="9">
    <location>
        <begin position="548"/>
        <end position="558"/>
    </location>
</feature>
<accession>A0ABR4J093</accession>
<keyword evidence="12" id="KW-1185">Reference proteome</keyword>
<dbReference type="EMBL" id="JBFXLS010000004">
    <property type="protein sequence ID" value="KAL2833420.1"/>
    <property type="molecule type" value="Genomic_DNA"/>
</dbReference>
<organism evidence="11 12">
    <name type="scientific">Aspergillus cavernicola</name>
    <dbReference type="NCBI Taxonomy" id="176166"/>
    <lineage>
        <taxon>Eukaryota</taxon>
        <taxon>Fungi</taxon>
        <taxon>Dikarya</taxon>
        <taxon>Ascomycota</taxon>
        <taxon>Pezizomycotina</taxon>
        <taxon>Eurotiomycetes</taxon>
        <taxon>Eurotiomycetidae</taxon>
        <taxon>Eurotiales</taxon>
        <taxon>Aspergillaceae</taxon>
        <taxon>Aspergillus</taxon>
        <taxon>Aspergillus subgen. Nidulantes</taxon>
    </lineage>
</organism>
<dbReference type="PANTHER" id="PTHR12855:SF10">
    <property type="entry name" value="DNA METHYLTRANSFERASE 1-ASSOCIATED PROTEIN 1"/>
    <property type="match status" value="1"/>
</dbReference>
<evidence type="ECO:0000256" key="7">
    <source>
        <dbReference type="ARBA" id="ARBA00023242"/>
    </source>
</evidence>
<feature type="compositionally biased region" description="Basic and acidic residues" evidence="9">
    <location>
        <begin position="497"/>
        <end position="519"/>
    </location>
</feature>
<dbReference type="Proteomes" id="UP001610335">
    <property type="component" value="Unassembled WGS sequence"/>
</dbReference>
<dbReference type="SMART" id="SM00717">
    <property type="entry name" value="SANT"/>
    <property type="match status" value="1"/>
</dbReference>
<keyword evidence="4" id="KW-0156">Chromatin regulator</keyword>
<protein>
    <recommendedName>
        <fullName evidence="3">SWR1-complex protein 4</fullName>
    </recommendedName>
</protein>
<dbReference type="Gene3D" id="1.10.10.60">
    <property type="entry name" value="Homeodomain-like"/>
    <property type="match status" value="1"/>
</dbReference>
<gene>
    <name evidence="11" type="ORF">BDW59DRAFT_79228</name>
</gene>
<evidence type="ECO:0000256" key="4">
    <source>
        <dbReference type="ARBA" id="ARBA00022853"/>
    </source>
</evidence>
<comment type="similarity">
    <text evidence="2">Belongs to the SWC4 family.</text>
</comment>
<evidence type="ECO:0000256" key="1">
    <source>
        <dbReference type="ARBA" id="ARBA00004123"/>
    </source>
</evidence>
<evidence type="ECO:0000256" key="9">
    <source>
        <dbReference type="SAM" id="MobiDB-lite"/>
    </source>
</evidence>
<evidence type="ECO:0000313" key="11">
    <source>
        <dbReference type="EMBL" id="KAL2833420.1"/>
    </source>
</evidence>
<dbReference type="InterPro" id="IPR032563">
    <property type="entry name" value="DAMP1_SANT-like"/>
</dbReference>
<dbReference type="InterPro" id="IPR001005">
    <property type="entry name" value="SANT/Myb"/>
</dbReference>
<dbReference type="InterPro" id="IPR009057">
    <property type="entry name" value="Homeodomain-like_sf"/>
</dbReference>
<feature type="compositionally biased region" description="Low complexity" evidence="9">
    <location>
        <begin position="371"/>
        <end position="380"/>
    </location>
</feature>
<comment type="subcellular location">
    <subcellularLocation>
        <location evidence="1">Nucleus</location>
    </subcellularLocation>
</comment>
<proteinExistence type="inferred from homology"/>
<feature type="region of interest" description="Disordered" evidence="9">
    <location>
        <begin position="337"/>
        <end position="380"/>
    </location>
</feature>
<evidence type="ECO:0000256" key="8">
    <source>
        <dbReference type="ARBA" id="ARBA00025264"/>
    </source>
</evidence>
<dbReference type="InterPro" id="IPR027109">
    <property type="entry name" value="Swc4/Dmap1"/>
</dbReference>
<evidence type="ECO:0000256" key="6">
    <source>
        <dbReference type="ARBA" id="ARBA00023163"/>
    </source>
</evidence>
<keyword evidence="5" id="KW-0805">Transcription regulation</keyword>
<name>A0ABR4J093_9EURO</name>
<feature type="region of interest" description="Disordered" evidence="9">
    <location>
        <begin position="497"/>
        <end position="594"/>
    </location>
</feature>
<evidence type="ECO:0000313" key="12">
    <source>
        <dbReference type="Proteomes" id="UP001610335"/>
    </source>
</evidence>
<evidence type="ECO:0000256" key="2">
    <source>
        <dbReference type="ARBA" id="ARBA00006918"/>
    </source>
</evidence>
<comment type="function">
    <text evidence="8">Component of the SWR1 complex which mediates the ATP-dependent exchange of histone H2A for the H2A variant HZT1 leading to transcriptional regulation of selected genes by chromatin remodeling. Component of the NuA4 histone acetyltransferase complex which is involved in transcriptional activation of selected genes principally by acetylation of nucleosomal histone H4 and H2A. The NuA4 complex is also involved in DNA repair.</text>
</comment>
<keyword evidence="6" id="KW-0804">Transcription</keyword>
<dbReference type="Pfam" id="PF16282">
    <property type="entry name" value="SANT_DAMP1_like"/>
    <property type="match status" value="1"/>
</dbReference>
<evidence type="ECO:0000256" key="3">
    <source>
        <dbReference type="ARBA" id="ARBA00019132"/>
    </source>
</evidence>
<evidence type="ECO:0000256" key="5">
    <source>
        <dbReference type="ARBA" id="ARBA00023015"/>
    </source>
</evidence>
<evidence type="ECO:0000259" key="10">
    <source>
        <dbReference type="PROSITE" id="PS50090"/>
    </source>
</evidence>
<dbReference type="SUPFAM" id="SSF46689">
    <property type="entry name" value="Homeodomain-like"/>
    <property type="match status" value="1"/>
</dbReference>